<dbReference type="InterPro" id="IPR016139">
    <property type="entry name" value="Ribosome_inactivat_prot_sub2"/>
</dbReference>
<dbReference type="SUPFAM" id="SSF50370">
    <property type="entry name" value="Ricin B-like lectins"/>
    <property type="match status" value="4"/>
</dbReference>
<feature type="domain" description="Ricin B lectin" evidence="6">
    <location>
        <begin position="315"/>
        <end position="437"/>
    </location>
</feature>
<comment type="subunit">
    <text evidence="4">Might form dimers or tetramers of disulfide-linked A and B chains.</text>
</comment>
<comment type="similarity">
    <text evidence="1">In the N-terminal section; belongs to the ribosome-inactivating protein family. Type 2 RIP subfamily.</text>
</comment>
<dbReference type="GO" id="GO:0030598">
    <property type="term" value="F:rRNA N-glycosylase activity"/>
    <property type="evidence" value="ECO:0007669"/>
    <property type="project" value="UniProtKB-EC"/>
</dbReference>
<dbReference type="PROSITE" id="PS50231">
    <property type="entry name" value="RICIN_B_LECTIN"/>
    <property type="match status" value="3"/>
</dbReference>
<dbReference type="InterPro" id="IPR001574">
    <property type="entry name" value="Ribosome_inactivat_prot"/>
</dbReference>
<feature type="signal peptide" evidence="5">
    <location>
        <begin position="1"/>
        <end position="21"/>
    </location>
</feature>
<comment type="catalytic activity">
    <reaction evidence="4">
        <text>Endohydrolysis of the N-glycosidic bond at one specific adenosine on the 28S rRNA.</text>
        <dbReference type="EC" id="3.2.2.22"/>
    </reaction>
</comment>
<evidence type="ECO:0000256" key="5">
    <source>
        <dbReference type="SAM" id="SignalP"/>
    </source>
</evidence>
<dbReference type="EC" id="3.2.2.22" evidence="4"/>
<comment type="function">
    <text evidence="4">The A chain is responsible for inhibiting protein synthesis through the catalytic inactivation of 60S ribosomal subunits by removing adenine from position 4,324 of 28S rRNA. The B chain binds to cell receptors and probably facilitates the entry into the cell of the A chain; B chains are also responsible for cell agglutination (lectin activity).</text>
</comment>
<dbReference type="Gene3D" id="2.80.10.50">
    <property type="match status" value="4"/>
</dbReference>
<dbReference type="GO" id="GO:0006952">
    <property type="term" value="P:defense response"/>
    <property type="evidence" value="ECO:0007669"/>
    <property type="project" value="UniProtKB-KW"/>
</dbReference>
<name>A0A9W7HDX0_HIBTR</name>
<sequence length="788" mass="86900">MKVLVLLLVVSWGCWISMVQPQELKAVPIVRFTTEGATRNSYLMFMKDLYTALTDRADKSGEIPILPPQSALPAADAQRYVQVRVSNGVQAIDFILDVSNANMLGYRPGGNGRSYFFSDVPEDALYALFPNTLRERLPFSGNYAALEAVAGVGRSEIDLGIGELSRHIYYLRHMTPLKPSGHGTIAKALIVCIQMISEAVRLRNIQQQILAVANPLVVGTYGLFKPDGLTMEYQSRWEDISTAVQSATFGIFANPVRLASDGQELVLTTVREVVFTIAMMPLRCSSPEANPQLLRLPTASTGLDDSNDICERVLEPTSHIMGQNGMCLDVFESIFDYNTKVNLYPCGQNQTNQLWTLGADNTIRSGGKCLTTNGTSPGSNMIIFGCNRVPSDLNKWEILSDGSIINPTYGLFLTANGEGNLLLEENSYGSKQAFYATNNTTPPVTKLVGYEGKCLHSCDDYVFLKRCKSNVTNQLWTIYPDETIRPQKNQGKCLKYGNLEDNTVNIDACDGMSAERSPEANPQLLRLPTASTGLDDSNDICGRVLEPTSHIMGKNGTCLDVYQSRFVDNTKVNLYPCGQKQTNQLWTLRADNTIRCGGKCLTTAGNNMVIFGCNEDPSDYNKWEILSDGSIINSKSGLFLTAGTEGNLLLEANIYGSNQAFYATNNTTPPVIKLVGYEGKCLHACDDYVFLKRCKSNVTNQEWTIYPDETIRPQKNLGKCLKYGNLEDSTVNVDTCDGSSDERWRFQSNGAIVHVESKMVMDVVTDFGEITVGPDIAALTQIWFQTLP</sequence>
<dbReference type="Proteomes" id="UP001165190">
    <property type="component" value="Unassembled WGS sequence"/>
</dbReference>
<keyword evidence="4" id="KW-0800">Toxin</keyword>
<evidence type="ECO:0000313" key="7">
    <source>
        <dbReference type="EMBL" id="GMI75192.1"/>
    </source>
</evidence>
<organism evidence="7 8">
    <name type="scientific">Hibiscus trionum</name>
    <name type="common">Flower of an hour</name>
    <dbReference type="NCBI Taxonomy" id="183268"/>
    <lineage>
        <taxon>Eukaryota</taxon>
        <taxon>Viridiplantae</taxon>
        <taxon>Streptophyta</taxon>
        <taxon>Embryophyta</taxon>
        <taxon>Tracheophyta</taxon>
        <taxon>Spermatophyta</taxon>
        <taxon>Magnoliopsida</taxon>
        <taxon>eudicotyledons</taxon>
        <taxon>Gunneridae</taxon>
        <taxon>Pentapetalae</taxon>
        <taxon>rosids</taxon>
        <taxon>malvids</taxon>
        <taxon>Malvales</taxon>
        <taxon>Malvaceae</taxon>
        <taxon>Malvoideae</taxon>
        <taxon>Hibiscus</taxon>
    </lineage>
</organism>
<evidence type="ECO:0000256" key="1">
    <source>
        <dbReference type="ARBA" id="ARBA00010414"/>
    </source>
</evidence>
<dbReference type="Gene3D" id="4.10.470.10">
    <property type="entry name" value="Ricin (A Subunit), domain 2"/>
    <property type="match status" value="1"/>
</dbReference>
<dbReference type="Pfam" id="PF00161">
    <property type="entry name" value="RIP"/>
    <property type="match status" value="1"/>
</dbReference>
<keyword evidence="5" id="KW-0732">Signal</keyword>
<feature type="chain" id="PRO_5040847867" description="Ribosome-inactivating protein" evidence="5">
    <location>
        <begin position="22"/>
        <end position="788"/>
    </location>
</feature>
<dbReference type="AlphaFoldDB" id="A0A9W7HDX0"/>
<dbReference type="InterPro" id="IPR000772">
    <property type="entry name" value="Ricin_B_lectin"/>
</dbReference>
<dbReference type="InterPro" id="IPR036041">
    <property type="entry name" value="Ribosome-inact_prot_sf"/>
</dbReference>
<dbReference type="PANTHER" id="PTHR33453">
    <property type="match status" value="1"/>
</dbReference>
<dbReference type="PANTHER" id="PTHR33453:SF34">
    <property type="entry name" value="RIBOSOME-INACTIVATING PROTEIN"/>
    <property type="match status" value="1"/>
</dbReference>
<evidence type="ECO:0000256" key="3">
    <source>
        <dbReference type="ARBA" id="ARBA00023180"/>
    </source>
</evidence>
<feature type="domain" description="Ricin B lectin" evidence="6">
    <location>
        <begin position="546"/>
        <end position="664"/>
    </location>
</feature>
<feature type="domain" description="Ricin B lectin" evidence="6">
    <location>
        <begin position="668"/>
        <end position="786"/>
    </location>
</feature>
<keyword evidence="4" id="KW-0652">Protein synthesis inhibitor</keyword>
<evidence type="ECO:0000259" key="6">
    <source>
        <dbReference type="SMART" id="SM00458"/>
    </source>
</evidence>
<evidence type="ECO:0000256" key="2">
    <source>
        <dbReference type="ARBA" id="ARBA00023157"/>
    </source>
</evidence>
<comment type="caution">
    <text evidence="7">The sequence shown here is derived from an EMBL/GenBank/DDBJ whole genome shotgun (WGS) entry which is preliminary data.</text>
</comment>
<dbReference type="GO" id="GO:0090729">
    <property type="term" value="F:toxin activity"/>
    <property type="evidence" value="ECO:0007669"/>
    <property type="project" value="UniProtKB-KW"/>
</dbReference>
<dbReference type="PRINTS" id="PR00396">
    <property type="entry name" value="SHIGARICIN"/>
</dbReference>
<accession>A0A9W7HDX0</accession>
<dbReference type="InterPro" id="IPR035992">
    <property type="entry name" value="Ricin_B-like_lectins"/>
</dbReference>
<evidence type="ECO:0000313" key="8">
    <source>
        <dbReference type="Proteomes" id="UP001165190"/>
    </source>
</evidence>
<gene>
    <name evidence="7" type="ORF">HRI_001188600</name>
</gene>
<dbReference type="InterPro" id="IPR016138">
    <property type="entry name" value="Ribosome_inactivat_prot_sub1"/>
</dbReference>
<dbReference type="OrthoDB" id="1642280at2759"/>
<dbReference type="InterPro" id="IPR017989">
    <property type="entry name" value="Ribosome_inactivat_1/2"/>
</dbReference>
<keyword evidence="4" id="KW-0378">Hydrolase</keyword>
<dbReference type="Gene3D" id="3.40.420.10">
    <property type="entry name" value="Ricin (A subunit), domain 1"/>
    <property type="match status" value="1"/>
</dbReference>
<dbReference type="SMART" id="SM00458">
    <property type="entry name" value="RICIN"/>
    <property type="match status" value="3"/>
</dbReference>
<dbReference type="SUPFAM" id="SSF56371">
    <property type="entry name" value="Ribosome inactivating proteins (RIP)"/>
    <property type="match status" value="1"/>
</dbReference>
<protein>
    <recommendedName>
        <fullName evidence="4">Ribosome-inactivating protein</fullName>
    </recommendedName>
    <component>
        <recommendedName>
            <fullName evidence="4">Ribosome-inactivating protein chain A</fullName>
        </recommendedName>
        <alternativeName>
            <fullName evidence="4">rRNA N-glycosidase</fullName>
            <ecNumber evidence="4">3.2.2.22</ecNumber>
        </alternativeName>
    </component>
    <component>
        <recommendedName>
            <fullName evidence="4">Ribosome-inactivating protein chain B</fullName>
        </recommendedName>
    </component>
</protein>
<evidence type="ECO:0000256" key="4">
    <source>
        <dbReference type="RuleBase" id="RU004915"/>
    </source>
</evidence>
<dbReference type="EMBL" id="BSYR01000011">
    <property type="protein sequence ID" value="GMI75192.1"/>
    <property type="molecule type" value="Genomic_DNA"/>
</dbReference>
<dbReference type="CDD" id="cd23443">
    <property type="entry name" value="beta-trefoil_Ricin_RIPs_II_rpt1"/>
    <property type="match status" value="1"/>
</dbReference>
<keyword evidence="2" id="KW-1015">Disulfide bond</keyword>
<keyword evidence="3" id="KW-0325">Glycoprotein</keyword>
<comment type="similarity">
    <text evidence="4">Belongs to the ribosome-inactivating protein family.</text>
</comment>
<keyword evidence="4" id="KW-0611">Plant defense</keyword>
<dbReference type="Pfam" id="PF00652">
    <property type="entry name" value="Ricin_B_lectin"/>
    <property type="match status" value="4"/>
</dbReference>
<dbReference type="GO" id="GO:0017148">
    <property type="term" value="P:negative regulation of translation"/>
    <property type="evidence" value="ECO:0007669"/>
    <property type="project" value="UniProtKB-KW"/>
</dbReference>
<keyword evidence="8" id="KW-1185">Reference proteome</keyword>
<proteinExistence type="inferred from homology"/>
<reference evidence="7" key="1">
    <citation type="submission" date="2023-05" db="EMBL/GenBank/DDBJ databases">
        <title>Genome and transcriptome analyses reveal genes involved in the formation of fine ridges on petal epidermal cells in Hibiscus trionum.</title>
        <authorList>
            <person name="Koshimizu S."/>
            <person name="Masuda S."/>
            <person name="Ishii T."/>
            <person name="Shirasu K."/>
            <person name="Hoshino A."/>
            <person name="Arita M."/>
        </authorList>
    </citation>
    <scope>NUCLEOTIDE SEQUENCE</scope>
    <source>
        <strain evidence="7">Hamamatsu line</strain>
    </source>
</reference>